<protein>
    <recommendedName>
        <fullName evidence="13">Peptidase M48 domain-containing protein</fullName>
    </recommendedName>
</protein>
<comment type="caution">
    <text evidence="14">The sequence shown here is derived from an EMBL/GenBank/DDBJ whole genome shotgun (WGS) entry which is preliminary data.</text>
</comment>
<feature type="transmembrane region" description="Helical" evidence="12">
    <location>
        <begin position="12"/>
        <end position="35"/>
    </location>
</feature>
<keyword evidence="6 11" id="KW-0378">Hydrolase</keyword>
<sequence>MSVRAWHRHVVANRLQSLLLVAVLLGISTLVGSLLSGATGLWLALGASLVVLLIEPVAVSRLTLALYRARPLTRQEAPEVWRMIETLAERAGLPAVPVPHYVPSPMVNAFALGSRHDSAIALTDGLLRNLTARELAGVLAHEMAHIVHDDLRVMGLADYVSRMTSLFALTGQISS</sequence>
<keyword evidence="9 11" id="KW-0482">Metalloprotease</keyword>
<keyword evidence="3 11" id="KW-0645">Protease</keyword>
<evidence type="ECO:0000256" key="7">
    <source>
        <dbReference type="ARBA" id="ARBA00022833"/>
    </source>
</evidence>
<dbReference type="GO" id="GO:0006508">
    <property type="term" value="P:proteolysis"/>
    <property type="evidence" value="ECO:0007669"/>
    <property type="project" value="UniProtKB-KW"/>
</dbReference>
<evidence type="ECO:0000256" key="12">
    <source>
        <dbReference type="SAM" id="Phobius"/>
    </source>
</evidence>
<keyword evidence="10 12" id="KW-0472">Membrane</keyword>
<evidence type="ECO:0000313" key="15">
    <source>
        <dbReference type="Proteomes" id="UP000321337"/>
    </source>
</evidence>
<name>A0A512LAJ7_9PROT</name>
<dbReference type="GO" id="GO:0046872">
    <property type="term" value="F:metal ion binding"/>
    <property type="evidence" value="ECO:0007669"/>
    <property type="project" value="UniProtKB-KW"/>
</dbReference>
<dbReference type="Gene3D" id="3.30.2010.10">
    <property type="entry name" value="Metalloproteases ('zincins'), catalytic domain"/>
    <property type="match status" value="1"/>
</dbReference>
<dbReference type="AlphaFoldDB" id="A0A512LAJ7"/>
<evidence type="ECO:0000256" key="2">
    <source>
        <dbReference type="ARBA" id="ARBA00022475"/>
    </source>
</evidence>
<accession>A0A512LAJ7</accession>
<organism evidence="14 15">
    <name type="scientific">Sulfuriferula plumbiphila</name>
    <dbReference type="NCBI Taxonomy" id="171865"/>
    <lineage>
        <taxon>Bacteria</taxon>
        <taxon>Pseudomonadati</taxon>
        <taxon>Pseudomonadota</taxon>
        <taxon>Betaproteobacteria</taxon>
        <taxon>Nitrosomonadales</taxon>
        <taxon>Sulfuricellaceae</taxon>
        <taxon>Sulfuriferula</taxon>
    </lineage>
</organism>
<dbReference type="PANTHER" id="PTHR43221:SF1">
    <property type="entry name" value="PROTEASE HTPX"/>
    <property type="match status" value="1"/>
</dbReference>
<evidence type="ECO:0000256" key="9">
    <source>
        <dbReference type="ARBA" id="ARBA00023049"/>
    </source>
</evidence>
<evidence type="ECO:0000256" key="8">
    <source>
        <dbReference type="ARBA" id="ARBA00022989"/>
    </source>
</evidence>
<proteinExistence type="inferred from homology"/>
<evidence type="ECO:0000256" key="5">
    <source>
        <dbReference type="ARBA" id="ARBA00022723"/>
    </source>
</evidence>
<dbReference type="GO" id="GO:0004222">
    <property type="term" value="F:metalloendopeptidase activity"/>
    <property type="evidence" value="ECO:0007669"/>
    <property type="project" value="InterPro"/>
</dbReference>
<keyword evidence="8 12" id="KW-1133">Transmembrane helix</keyword>
<dbReference type="Proteomes" id="UP000321337">
    <property type="component" value="Unassembled WGS sequence"/>
</dbReference>
<dbReference type="Pfam" id="PF01435">
    <property type="entry name" value="Peptidase_M48"/>
    <property type="match status" value="1"/>
</dbReference>
<keyword evidence="2" id="KW-1003">Cell membrane</keyword>
<comment type="similarity">
    <text evidence="11">Belongs to the peptidase M48 family.</text>
</comment>
<evidence type="ECO:0000256" key="6">
    <source>
        <dbReference type="ARBA" id="ARBA00022801"/>
    </source>
</evidence>
<evidence type="ECO:0000259" key="13">
    <source>
        <dbReference type="Pfam" id="PF01435"/>
    </source>
</evidence>
<dbReference type="InterPro" id="IPR050083">
    <property type="entry name" value="HtpX_protease"/>
</dbReference>
<feature type="transmembrane region" description="Helical" evidence="12">
    <location>
        <begin position="41"/>
        <end position="64"/>
    </location>
</feature>
<gene>
    <name evidence="14" type="ORF">TPL01_22990</name>
</gene>
<keyword evidence="4 12" id="KW-0812">Transmembrane</keyword>
<evidence type="ECO:0000313" key="14">
    <source>
        <dbReference type="EMBL" id="GEP31161.1"/>
    </source>
</evidence>
<feature type="domain" description="Peptidase M48" evidence="13">
    <location>
        <begin position="75"/>
        <end position="169"/>
    </location>
</feature>
<dbReference type="PANTHER" id="PTHR43221">
    <property type="entry name" value="PROTEASE HTPX"/>
    <property type="match status" value="1"/>
</dbReference>
<comment type="subcellular location">
    <subcellularLocation>
        <location evidence="1">Cell membrane</location>
        <topology evidence="1">Multi-pass membrane protein</topology>
    </subcellularLocation>
</comment>
<comment type="cofactor">
    <cofactor evidence="11">
        <name>Zn(2+)</name>
        <dbReference type="ChEBI" id="CHEBI:29105"/>
    </cofactor>
    <text evidence="11">Binds 1 zinc ion per subunit.</text>
</comment>
<keyword evidence="7 11" id="KW-0862">Zinc</keyword>
<evidence type="ECO:0000256" key="10">
    <source>
        <dbReference type="ARBA" id="ARBA00023136"/>
    </source>
</evidence>
<evidence type="ECO:0000256" key="1">
    <source>
        <dbReference type="ARBA" id="ARBA00004651"/>
    </source>
</evidence>
<dbReference type="InterPro" id="IPR001915">
    <property type="entry name" value="Peptidase_M48"/>
</dbReference>
<evidence type="ECO:0000256" key="4">
    <source>
        <dbReference type="ARBA" id="ARBA00022692"/>
    </source>
</evidence>
<keyword evidence="5" id="KW-0479">Metal-binding</keyword>
<dbReference type="EMBL" id="BKAD01000024">
    <property type="protein sequence ID" value="GEP31161.1"/>
    <property type="molecule type" value="Genomic_DNA"/>
</dbReference>
<keyword evidence="15" id="KW-1185">Reference proteome</keyword>
<dbReference type="GO" id="GO:0005886">
    <property type="term" value="C:plasma membrane"/>
    <property type="evidence" value="ECO:0007669"/>
    <property type="project" value="UniProtKB-SubCell"/>
</dbReference>
<reference evidence="14 15" key="1">
    <citation type="submission" date="2019-07" db="EMBL/GenBank/DDBJ databases">
        <title>Whole genome shotgun sequence of Thiobacillus plumbophilus NBRC 107929.</title>
        <authorList>
            <person name="Hosoyama A."/>
            <person name="Uohara A."/>
            <person name="Ohji S."/>
            <person name="Ichikawa N."/>
        </authorList>
    </citation>
    <scope>NUCLEOTIDE SEQUENCE [LARGE SCALE GENOMIC DNA]</scope>
    <source>
        <strain evidence="14 15">NBRC 107929</strain>
    </source>
</reference>
<evidence type="ECO:0000256" key="3">
    <source>
        <dbReference type="ARBA" id="ARBA00022670"/>
    </source>
</evidence>
<evidence type="ECO:0000256" key="11">
    <source>
        <dbReference type="RuleBase" id="RU003983"/>
    </source>
</evidence>